<reference evidence="2 3" key="1">
    <citation type="journal article" date="2008" name="J. Bacteriol.">
        <title>The genome sequence of the tomato-pathogenic actinomycete Clavibacter michiganensis subsp. michiganensis NCPPB382 reveals a large island involved in pathogenicity.</title>
        <authorList>
            <person name="Gartemann K.H."/>
            <person name="Abt B."/>
            <person name="Bekel T."/>
            <person name="Burger A."/>
            <person name="Engemann J."/>
            <person name="Flugel M."/>
            <person name="Gaigalat L."/>
            <person name="Goesmann A."/>
            <person name="Grafen I."/>
            <person name="Kalinowski J."/>
            <person name="Kaup O."/>
            <person name="Kirchner O."/>
            <person name="Krause L."/>
            <person name="Linke B."/>
            <person name="McHardy A."/>
            <person name="Meyer F."/>
            <person name="Pohle S."/>
            <person name="Ruckert C."/>
            <person name="Schneiker S."/>
            <person name="Zellermann E.M."/>
            <person name="Puhler A."/>
            <person name="Eichenlaub R."/>
            <person name="Kaiser O."/>
            <person name="Bartels D."/>
        </authorList>
    </citation>
    <scope>NUCLEOTIDE SEQUENCE [LARGE SCALE GENOMIC DNA]</scope>
    <source>
        <strain evidence="2 3">NCPPB 382</strain>
    </source>
</reference>
<evidence type="ECO:0000256" key="1">
    <source>
        <dbReference type="SAM" id="Phobius"/>
    </source>
</evidence>
<accession>A5CLW0</accession>
<name>A5CLW0_CLAM3</name>
<keyword evidence="1" id="KW-1133">Transmembrane helix</keyword>
<feature type="transmembrane region" description="Helical" evidence="1">
    <location>
        <begin position="46"/>
        <end position="62"/>
    </location>
</feature>
<feature type="transmembrane region" description="Helical" evidence="1">
    <location>
        <begin position="21"/>
        <end position="40"/>
    </location>
</feature>
<dbReference type="AlphaFoldDB" id="A5CLW0"/>
<dbReference type="Proteomes" id="UP000001564">
    <property type="component" value="Chromosome"/>
</dbReference>
<evidence type="ECO:0000313" key="2">
    <source>
        <dbReference type="EMBL" id="CAN00035.1"/>
    </source>
</evidence>
<proteinExistence type="predicted"/>
<sequence length="81" mass="8653">MSEGVCEGGLIHLSFLHRSRWITYGTAIAIGLAGVAGLVVGNPRRWIPVGIAVLAVLFQRLVSRDARRAQEAGTDPRDTVG</sequence>
<gene>
    <name evidence="2" type="ordered locus">CMM_0028</name>
</gene>
<keyword evidence="1" id="KW-0812">Transmembrane</keyword>
<keyword evidence="3" id="KW-1185">Reference proteome</keyword>
<keyword evidence="1" id="KW-0472">Membrane</keyword>
<organism evidence="2 3">
    <name type="scientific">Clavibacter michiganensis subsp. michiganensis (strain NCPPB 382)</name>
    <dbReference type="NCBI Taxonomy" id="443906"/>
    <lineage>
        <taxon>Bacteria</taxon>
        <taxon>Bacillati</taxon>
        <taxon>Actinomycetota</taxon>
        <taxon>Actinomycetes</taxon>
        <taxon>Micrococcales</taxon>
        <taxon>Microbacteriaceae</taxon>
        <taxon>Clavibacter</taxon>
    </lineage>
</organism>
<dbReference type="KEGG" id="cmi:CMM_0028"/>
<dbReference type="EMBL" id="AM711867">
    <property type="protein sequence ID" value="CAN00035.1"/>
    <property type="molecule type" value="Genomic_DNA"/>
</dbReference>
<dbReference type="RefSeq" id="WP_011931247.1">
    <property type="nucleotide sequence ID" value="NC_009480.1"/>
</dbReference>
<protein>
    <submittedName>
        <fullName evidence="2">Uncharacterized protein</fullName>
    </submittedName>
</protein>
<dbReference type="HOGENOM" id="CLU_2732751_0_0_11"/>
<evidence type="ECO:0000313" key="3">
    <source>
        <dbReference type="Proteomes" id="UP000001564"/>
    </source>
</evidence>